<dbReference type="InterPro" id="IPR016069">
    <property type="entry name" value="Translin_C"/>
</dbReference>
<proteinExistence type="inferred from homology"/>
<dbReference type="PANTHER" id="PTHR10741">
    <property type="entry name" value="TRANSLIN AND TRANSLIN ASSOCIATED PROTEIN X"/>
    <property type="match status" value="1"/>
</dbReference>
<evidence type="ECO:0000313" key="7">
    <source>
        <dbReference type="EMBL" id="KFD70951.1"/>
    </source>
</evidence>
<organism evidence="7">
    <name type="scientific">Trichuris suis</name>
    <name type="common">pig whipworm</name>
    <dbReference type="NCBI Taxonomy" id="68888"/>
    <lineage>
        <taxon>Eukaryota</taxon>
        <taxon>Metazoa</taxon>
        <taxon>Ecdysozoa</taxon>
        <taxon>Nematoda</taxon>
        <taxon>Enoplea</taxon>
        <taxon>Dorylaimia</taxon>
        <taxon>Trichinellida</taxon>
        <taxon>Trichuridae</taxon>
        <taxon>Trichuris</taxon>
    </lineage>
</organism>
<dbReference type="GO" id="GO:0005634">
    <property type="term" value="C:nucleus"/>
    <property type="evidence" value="ECO:0007669"/>
    <property type="project" value="UniProtKB-SubCell"/>
</dbReference>
<reference evidence="7" key="1">
    <citation type="journal article" date="2014" name="Nat. Genet.">
        <title>Genome and transcriptome of the porcine whipworm Trichuris suis.</title>
        <authorList>
            <person name="Jex A.R."/>
            <person name="Nejsum P."/>
            <person name="Schwarz E.M."/>
            <person name="Hu L."/>
            <person name="Young N.D."/>
            <person name="Hall R.S."/>
            <person name="Korhonen P.K."/>
            <person name="Liao S."/>
            <person name="Thamsborg S."/>
            <person name="Xia J."/>
            <person name="Xu P."/>
            <person name="Wang S."/>
            <person name="Scheerlinck J.P."/>
            <person name="Hofmann A."/>
            <person name="Sternberg P.W."/>
            <person name="Wang J."/>
            <person name="Gasser R.B."/>
        </authorList>
    </citation>
    <scope>NUCLEOTIDE SEQUENCE [LARGE SCALE GENOMIC DNA]</scope>
    <source>
        <strain evidence="7">DCEP-RM93F</strain>
    </source>
</reference>
<evidence type="ECO:0000256" key="1">
    <source>
        <dbReference type="ARBA" id="ARBA00004123"/>
    </source>
</evidence>
<gene>
    <name evidence="7" type="ORF">M514_02526</name>
</gene>
<keyword evidence="6" id="KW-0460">Magnesium</keyword>
<comment type="subcellular location">
    <subcellularLocation>
        <location evidence="2">Cytoplasm</location>
    </subcellularLocation>
    <subcellularLocation>
        <location evidence="1">Nucleus</location>
    </subcellularLocation>
</comment>
<dbReference type="InterPro" id="IPR016068">
    <property type="entry name" value="Translin_N"/>
</dbReference>
<comment type="similarity">
    <text evidence="3">Belongs to the translin family.</text>
</comment>
<evidence type="ECO:0000256" key="2">
    <source>
        <dbReference type="ARBA" id="ARBA00004496"/>
    </source>
</evidence>
<accession>A0A085NNA5</accession>
<keyword evidence="5" id="KW-0539">Nucleus</keyword>
<feature type="binding site" evidence="6">
    <location>
        <position position="211"/>
    </location>
    <ligand>
        <name>Mg(2+)</name>
        <dbReference type="ChEBI" id="CHEBI:18420"/>
    </ligand>
</feature>
<evidence type="ECO:0000256" key="4">
    <source>
        <dbReference type="ARBA" id="ARBA00022490"/>
    </source>
</evidence>
<dbReference type="SUPFAM" id="SSF74784">
    <property type="entry name" value="Translin"/>
    <property type="match status" value="1"/>
</dbReference>
<evidence type="ECO:0000256" key="6">
    <source>
        <dbReference type="PIRSR" id="PIRSR602848-1"/>
    </source>
</evidence>
<protein>
    <submittedName>
        <fullName evidence="7">Uncharacterized protein</fullName>
    </submittedName>
</protein>
<dbReference type="Proteomes" id="UP000030758">
    <property type="component" value="Unassembled WGS sequence"/>
</dbReference>
<keyword evidence="6" id="KW-0479">Metal-binding</keyword>
<evidence type="ECO:0000256" key="5">
    <source>
        <dbReference type="ARBA" id="ARBA00023242"/>
    </source>
</evidence>
<sequence>DRSKNKLSASIRPFWSNALRVGNFRAHFTPNERLELVDSAFQLCSGLTMISDIGSDSRSSSETIEEAFHRYQKSLEKVESLRDSVIMDLRRLERCERTINGKLQCIHLPEGLSNLNHICDEAENMFDEVRTIAKTLADNVKLGDIPEFHKMYDSILQSLIFDKCLIAFCKERKLLTFEVAASSLGVSTDHTVSFRLTLQDYLLGLLLLPAELPSSTFYARLAVNCVSNGNLELPLEIWNFIVCLDSCFRKLNFKNDKLRRRFDVMKYDVKTVEDLNDMQIFISWSLPGKVALHKLDLVD</sequence>
<feature type="non-terminal residue" evidence="7">
    <location>
        <position position="1"/>
    </location>
</feature>
<dbReference type="AlphaFoldDB" id="A0A085NNA5"/>
<name>A0A085NNA5_9BILA</name>
<evidence type="ECO:0000256" key="3">
    <source>
        <dbReference type="ARBA" id="ARBA00005902"/>
    </source>
</evidence>
<dbReference type="Pfam" id="PF01997">
    <property type="entry name" value="Translin"/>
    <property type="match status" value="1"/>
</dbReference>
<keyword evidence="4" id="KW-0963">Cytoplasm</keyword>
<dbReference type="GO" id="GO:0043565">
    <property type="term" value="F:sequence-specific DNA binding"/>
    <property type="evidence" value="ECO:0007669"/>
    <property type="project" value="InterPro"/>
</dbReference>
<dbReference type="GO" id="GO:0046872">
    <property type="term" value="F:metal ion binding"/>
    <property type="evidence" value="ECO:0007669"/>
    <property type="project" value="UniProtKB-KW"/>
</dbReference>
<dbReference type="InterPro" id="IPR036081">
    <property type="entry name" value="Translin_sf"/>
</dbReference>
<dbReference type="Gene3D" id="1.20.58.190">
    <property type="entry name" value="Translin, domain 1"/>
    <property type="match status" value="1"/>
</dbReference>
<dbReference type="Gene3D" id="1.20.58.200">
    <property type="entry name" value="Translin, domain 2"/>
    <property type="match status" value="1"/>
</dbReference>
<dbReference type="GO" id="GO:0005737">
    <property type="term" value="C:cytoplasm"/>
    <property type="evidence" value="ECO:0007669"/>
    <property type="project" value="UniProtKB-SubCell"/>
</dbReference>
<dbReference type="InterPro" id="IPR002848">
    <property type="entry name" value="Translin_fam"/>
</dbReference>
<dbReference type="EMBL" id="KL367484">
    <property type="protein sequence ID" value="KFD70951.1"/>
    <property type="molecule type" value="Genomic_DNA"/>
</dbReference>